<accession>A0A392R5F9</accession>
<protein>
    <submittedName>
        <fullName evidence="1">DUF4283 domain protein</fullName>
    </submittedName>
</protein>
<evidence type="ECO:0000313" key="2">
    <source>
        <dbReference type="Proteomes" id="UP000265520"/>
    </source>
</evidence>
<proteinExistence type="predicted"/>
<dbReference type="PANTHER" id="PTHR34427:SF5">
    <property type="entry name" value="DUF4283 DOMAIN-CONTAINING PROTEIN"/>
    <property type="match status" value="1"/>
</dbReference>
<dbReference type="EMBL" id="LXQA010186358">
    <property type="protein sequence ID" value="MCI31332.1"/>
    <property type="molecule type" value="Genomic_DNA"/>
</dbReference>
<dbReference type="AlphaFoldDB" id="A0A392R5F9"/>
<evidence type="ECO:0000313" key="1">
    <source>
        <dbReference type="EMBL" id="MCI31332.1"/>
    </source>
</evidence>
<organism evidence="1 2">
    <name type="scientific">Trifolium medium</name>
    <dbReference type="NCBI Taxonomy" id="97028"/>
    <lineage>
        <taxon>Eukaryota</taxon>
        <taxon>Viridiplantae</taxon>
        <taxon>Streptophyta</taxon>
        <taxon>Embryophyta</taxon>
        <taxon>Tracheophyta</taxon>
        <taxon>Spermatophyta</taxon>
        <taxon>Magnoliopsida</taxon>
        <taxon>eudicotyledons</taxon>
        <taxon>Gunneridae</taxon>
        <taxon>Pentapetalae</taxon>
        <taxon>rosids</taxon>
        <taxon>fabids</taxon>
        <taxon>Fabales</taxon>
        <taxon>Fabaceae</taxon>
        <taxon>Papilionoideae</taxon>
        <taxon>50 kb inversion clade</taxon>
        <taxon>NPAAA clade</taxon>
        <taxon>Hologalegina</taxon>
        <taxon>IRL clade</taxon>
        <taxon>Trifolieae</taxon>
        <taxon>Trifolium</taxon>
    </lineage>
</organism>
<sequence>MGGNMDLLRSSVEGDVERLMKGKKDCLEYYFSELKPWNPGLFAIQREVWIQVYGIPLHNWGEDLFKKVGARLGVFLDFDMETATEIMFLAGQMSYTMSGTTV</sequence>
<dbReference type="PANTHER" id="PTHR34427">
    <property type="entry name" value="DUF4283 DOMAIN PROTEIN"/>
    <property type="match status" value="1"/>
</dbReference>
<comment type="caution">
    <text evidence="1">The sequence shown here is derived from an EMBL/GenBank/DDBJ whole genome shotgun (WGS) entry which is preliminary data.</text>
</comment>
<dbReference type="Proteomes" id="UP000265520">
    <property type="component" value="Unassembled WGS sequence"/>
</dbReference>
<reference evidence="1 2" key="1">
    <citation type="journal article" date="2018" name="Front. Plant Sci.">
        <title>Red Clover (Trifolium pratense) and Zigzag Clover (T. medium) - A Picture of Genomic Similarities and Differences.</title>
        <authorList>
            <person name="Dluhosova J."/>
            <person name="Istvanek J."/>
            <person name="Nedelnik J."/>
            <person name="Repkova J."/>
        </authorList>
    </citation>
    <scope>NUCLEOTIDE SEQUENCE [LARGE SCALE GENOMIC DNA]</scope>
    <source>
        <strain evidence="2">cv. 10/8</strain>
        <tissue evidence="1">Leaf</tissue>
    </source>
</reference>
<name>A0A392R5F9_9FABA</name>
<keyword evidence="2" id="KW-1185">Reference proteome</keyword>